<evidence type="ECO:0000313" key="3">
    <source>
        <dbReference type="EMBL" id="KII83341.1"/>
    </source>
</evidence>
<keyword evidence="4" id="KW-1185">Reference proteome</keyword>
<feature type="compositionally biased region" description="Polar residues" evidence="2">
    <location>
        <begin position="1"/>
        <end position="15"/>
    </location>
</feature>
<proteinExistence type="predicted"/>
<gene>
    <name evidence="3" type="ORF">PLICRDRAFT_450596</name>
</gene>
<evidence type="ECO:0000256" key="2">
    <source>
        <dbReference type="SAM" id="MobiDB-lite"/>
    </source>
</evidence>
<keyword evidence="1" id="KW-0175">Coiled coil</keyword>
<dbReference type="AlphaFoldDB" id="A0A0C9SK94"/>
<organism evidence="3 4">
    <name type="scientific">Plicaturopsis crispa FD-325 SS-3</name>
    <dbReference type="NCBI Taxonomy" id="944288"/>
    <lineage>
        <taxon>Eukaryota</taxon>
        <taxon>Fungi</taxon>
        <taxon>Dikarya</taxon>
        <taxon>Basidiomycota</taxon>
        <taxon>Agaricomycotina</taxon>
        <taxon>Agaricomycetes</taxon>
        <taxon>Agaricomycetidae</taxon>
        <taxon>Amylocorticiales</taxon>
        <taxon>Amylocorticiaceae</taxon>
        <taxon>Plicatura</taxon>
        <taxon>Plicaturopsis crispa</taxon>
    </lineage>
</organism>
<accession>A0A0C9SK94</accession>
<dbReference type="EMBL" id="KN832578">
    <property type="protein sequence ID" value="KII83341.1"/>
    <property type="molecule type" value="Genomic_DNA"/>
</dbReference>
<protein>
    <submittedName>
        <fullName evidence="3">Uncharacterized protein</fullName>
    </submittedName>
</protein>
<name>A0A0C9SK94_PLICR</name>
<dbReference type="HOGENOM" id="CLU_681720_0_0_1"/>
<dbReference type="Gene3D" id="1.10.287.1490">
    <property type="match status" value="1"/>
</dbReference>
<feature type="region of interest" description="Disordered" evidence="2">
    <location>
        <begin position="1"/>
        <end position="65"/>
    </location>
</feature>
<evidence type="ECO:0000313" key="4">
    <source>
        <dbReference type="Proteomes" id="UP000053263"/>
    </source>
</evidence>
<evidence type="ECO:0000256" key="1">
    <source>
        <dbReference type="SAM" id="Coils"/>
    </source>
</evidence>
<feature type="coiled-coil region" evidence="1">
    <location>
        <begin position="252"/>
        <end position="391"/>
    </location>
</feature>
<sequence length="404" mass="45353">MCLSMMKTNGLTETNDIGEGSKKRQISYDSDPDPGSDFEPSPRKRTKTHGKQENSKANGLVKKLTSKSARLEKEIERLGDALTETQETLETFRETNNDLEERIARAARKKLAAKAAREQEKEKDSRDKDLLASEKKEISAANTLLSQERDSLRKSLDTSNNALMEIASRNVALIDQNKRLVDAESVSKSAQADLQMQVLRHTHENEELRRMLQERDAESAVQGEPLPVAVLAQLPGPIRQVVEYLNQQNSIAGNMRTEVAEGKQKLADAEERLETKTMEVLRAKAETASAQRDLADATKRLVDSEDNFKKATETAQNCQKQLHALNDALITVNHELAESKRKLEDAEGQVAANQKDVMELTAARQELSLKYDKEVERRLEAERRISDLQKAVREVPNMLQSLLG</sequence>
<feature type="region of interest" description="Disordered" evidence="2">
    <location>
        <begin position="114"/>
        <end position="133"/>
    </location>
</feature>
<reference evidence="3 4" key="1">
    <citation type="submission" date="2014-06" db="EMBL/GenBank/DDBJ databases">
        <title>Evolutionary Origins and Diversification of the Mycorrhizal Mutualists.</title>
        <authorList>
            <consortium name="DOE Joint Genome Institute"/>
            <consortium name="Mycorrhizal Genomics Consortium"/>
            <person name="Kohler A."/>
            <person name="Kuo A."/>
            <person name="Nagy L.G."/>
            <person name="Floudas D."/>
            <person name="Copeland A."/>
            <person name="Barry K.W."/>
            <person name="Cichocki N."/>
            <person name="Veneault-Fourrey C."/>
            <person name="LaButti K."/>
            <person name="Lindquist E.A."/>
            <person name="Lipzen A."/>
            <person name="Lundell T."/>
            <person name="Morin E."/>
            <person name="Murat C."/>
            <person name="Riley R."/>
            <person name="Ohm R."/>
            <person name="Sun H."/>
            <person name="Tunlid A."/>
            <person name="Henrissat B."/>
            <person name="Grigoriev I.V."/>
            <person name="Hibbett D.S."/>
            <person name="Martin F."/>
        </authorList>
    </citation>
    <scope>NUCLEOTIDE SEQUENCE [LARGE SCALE GENOMIC DNA]</scope>
    <source>
        <strain evidence="3 4">FD-325 SS-3</strain>
    </source>
</reference>
<feature type="compositionally biased region" description="Basic and acidic residues" evidence="2">
    <location>
        <begin position="115"/>
        <end position="133"/>
    </location>
</feature>
<dbReference type="Proteomes" id="UP000053263">
    <property type="component" value="Unassembled WGS sequence"/>
</dbReference>